<keyword evidence="4" id="KW-0378">Hydrolase</keyword>
<comment type="caution">
    <text evidence="4">The sequence shown here is derived from an EMBL/GenBank/DDBJ whole genome shotgun (WGS) entry which is preliminary data.</text>
</comment>
<evidence type="ECO:0000313" key="5">
    <source>
        <dbReference type="Proteomes" id="UP001430065"/>
    </source>
</evidence>
<keyword evidence="2" id="KW-1133">Transmembrane helix</keyword>
<organism evidence="4 5">
    <name type="scientific">Dyella kyungheensis</name>
    <dbReference type="NCBI Taxonomy" id="1242174"/>
    <lineage>
        <taxon>Bacteria</taxon>
        <taxon>Pseudomonadati</taxon>
        <taxon>Pseudomonadota</taxon>
        <taxon>Gammaproteobacteria</taxon>
        <taxon>Lysobacterales</taxon>
        <taxon>Rhodanobacteraceae</taxon>
        <taxon>Dyella</taxon>
    </lineage>
</organism>
<evidence type="ECO:0000259" key="3">
    <source>
        <dbReference type="Pfam" id="PF04471"/>
    </source>
</evidence>
<dbReference type="RefSeq" id="WP_204635976.1">
    <property type="nucleotide sequence ID" value="NZ_JADIKC010000004.1"/>
</dbReference>
<reference evidence="4 5" key="1">
    <citation type="submission" date="2020-10" db="EMBL/GenBank/DDBJ databases">
        <title>Phylogeny of dyella-like bacteria.</title>
        <authorList>
            <person name="Fu J."/>
        </authorList>
    </citation>
    <scope>NUCLEOTIDE SEQUENCE [LARGE SCALE GENOMIC DNA]</scope>
    <source>
        <strain evidence="4 5">THG-B117</strain>
    </source>
</reference>
<name>A0ABS2JR51_9GAMM</name>
<dbReference type="InterPro" id="IPR007560">
    <property type="entry name" value="Restrct_endonuc_IV_Mrr"/>
</dbReference>
<keyword evidence="4" id="KW-0540">Nuclease</keyword>
<feature type="transmembrane region" description="Helical" evidence="2">
    <location>
        <begin position="12"/>
        <end position="33"/>
    </location>
</feature>
<sequence>MPKRRESGIEFVATLVWPAGIVLGFLAFIGIQYGLNWIWRSSDNPFLSGLGKVAATGMLAPFAWLILVAFCAASAASFFSRRKRRQLLDAQTGMDSLRSMDWRTFELLVGEAFRQQGYAAEETGQGGADGGVDLVLRKNGQKILVQCKQWRAQRVGVQVVREMFGILVDQDAAAVKIVALGGYTPDAAAFARNKPIELIDGRTLLSTVTRLQAKKEPDGPLDNPLLFAGSLAACLLIAFALPSRQSQPSSPSTGRSISSVDDAKAPATFLPTASMAHPIPAPVATQPTKKIYKASAPMSSEELRDWEKRNREAMKIMEKTTPELEAPPPH</sequence>
<keyword evidence="2" id="KW-0812">Transmembrane</keyword>
<dbReference type="PANTHER" id="PTHR30015:SF7">
    <property type="entry name" value="TYPE IV METHYL-DIRECTED RESTRICTION ENZYME ECOKMRR"/>
    <property type="match status" value="1"/>
</dbReference>
<dbReference type="GO" id="GO:0004519">
    <property type="term" value="F:endonuclease activity"/>
    <property type="evidence" value="ECO:0007669"/>
    <property type="project" value="UniProtKB-KW"/>
</dbReference>
<keyword evidence="2" id="KW-0472">Membrane</keyword>
<evidence type="ECO:0000256" key="1">
    <source>
        <dbReference type="SAM" id="MobiDB-lite"/>
    </source>
</evidence>
<dbReference type="Proteomes" id="UP001430065">
    <property type="component" value="Unassembled WGS sequence"/>
</dbReference>
<evidence type="ECO:0000256" key="2">
    <source>
        <dbReference type="SAM" id="Phobius"/>
    </source>
</evidence>
<feature type="transmembrane region" description="Helical" evidence="2">
    <location>
        <begin position="53"/>
        <end position="79"/>
    </location>
</feature>
<keyword evidence="4" id="KW-0255">Endonuclease</keyword>
<dbReference type="Gene3D" id="3.40.1350.10">
    <property type="match status" value="1"/>
</dbReference>
<proteinExistence type="predicted"/>
<dbReference type="Pfam" id="PF04471">
    <property type="entry name" value="Mrr_cat"/>
    <property type="match status" value="1"/>
</dbReference>
<keyword evidence="5" id="KW-1185">Reference proteome</keyword>
<dbReference type="InterPro" id="IPR011856">
    <property type="entry name" value="tRNA_endonuc-like_dom_sf"/>
</dbReference>
<accession>A0ABS2JR51</accession>
<feature type="region of interest" description="Disordered" evidence="1">
    <location>
        <begin position="277"/>
        <end position="304"/>
    </location>
</feature>
<dbReference type="EMBL" id="JADIKC010000004">
    <property type="protein sequence ID" value="MBM7121507.1"/>
    <property type="molecule type" value="Genomic_DNA"/>
</dbReference>
<protein>
    <submittedName>
        <fullName evidence="4">Restriction endonuclease</fullName>
    </submittedName>
</protein>
<gene>
    <name evidence="4" type="ORF">ISP20_10110</name>
</gene>
<evidence type="ECO:0000313" key="4">
    <source>
        <dbReference type="EMBL" id="MBM7121507.1"/>
    </source>
</evidence>
<dbReference type="InterPro" id="IPR052906">
    <property type="entry name" value="Type_IV_Methyl-Rstrct_Enzyme"/>
</dbReference>
<feature type="domain" description="Restriction endonuclease type IV Mrr" evidence="3">
    <location>
        <begin position="97"/>
        <end position="206"/>
    </location>
</feature>
<dbReference type="PANTHER" id="PTHR30015">
    <property type="entry name" value="MRR RESTRICTION SYSTEM PROTEIN"/>
    <property type="match status" value="1"/>
</dbReference>
<dbReference type="SUPFAM" id="SSF52980">
    <property type="entry name" value="Restriction endonuclease-like"/>
    <property type="match status" value="1"/>
</dbReference>
<dbReference type="InterPro" id="IPR011335">
    <property type="entry name" value="Restrct_endonuc-II-like"/>
</dbReference>